<keyword evidence="1" id="KW-0472">Membrane</keyword>
<dbReference type="InterPro" id="IPR032708">
    <property type="entry name" value="McjB_C"/>
</dbReference>
<evidence type="ECO:0000313" key="4">
    <source>
        <dbReference type="Proteomes" id="UP001348641"/>
    </source>
</evidence>
<protein>
    <submittedName>
        <fullName evidence="3">Lasso peptide biosynthesis B2 protein</fullName>
    </submittedName>
</protein>
<feature type="domain" description="Microcin J25-processing protein McjB C-terminal" evidence="2">
    <location>
        <begin position="42"/>
        <end position="132"/>
    </location>
</feature>
<dbReference type="NCBIfam" id="NF033537">
    <property type="entry name" value="lasso_biosyn_B2"/>
    <property type="match status" value="1"/>
</dbReference>
<dbReference type="InterPro" id="IPR053521">
    <property type="entry name" value="McjB-like"/>
</dbReference>
<accession>A0ABU7KK13</accession>
<evidence type="ECO:0000256" key="1">
    <source>
        <dbReference type="SAM" id="Phobius"/>
    </source>
</evidence>
<dbReference type="RefSeq" id="WP_330156311.1">
    <property type="nucleotide sequence ID" value="NZ_BAAAJA010000006.1"/>
</dbReference>
<name>A0ABU7KK13_9ACTN</name>
<evidence type="ECO:0000259" key="2">
    <source>
        <dbReference type="Pfam" id="PF13471"/>
    </source>
</evidence>
<reference evidence="3 4" key="1">
    <citation type="submission" date="2023-07" db="EMBL/GenBank/DDBJ databases">
        <authorList>
            <person name="Girao M."/>
            <person name="Carvalho M.F."/>
        </authorList>
    </citation>
    <scope>NUCLEOTIDE SEQUENCE [LARGE SCALE GENOMIC DNA]</scope>
    <source>
        <strain evidence="3 4">66/93</strain>
    </source>
</reference>
<feature type="transmembrane region" description="Helical" evidence="1">
    <location>
        <begin position="20"/>
        <end position="46"/>
    </location>
</feature>
<organism evidence="3 4">
    <name type="scientific">Nocardiopsis tropica</name>
    <dbReference type="NCBI Taxonomy" id="109330"/>
    <lineage>
        <taxon>Bacteria</taxon>
        <taxon>Bacillati</taxon>
        <taxon>Actinomycetota</taxon>
        <taxon>Actinomycetes</taxon>
        <taxon>Streptosporangiales</taxon>
        <taxon>Nocardiopsidaceae</taxon>
        <taxon>Nocardiopsis</taxon>
    </lineage>
</organism>
<dbReference type="EMBL" id="JAUUCC010000001">
    <property type="protein sequence ID" value="MEE2049002.1"/>
    <property type="molecule type" value="Genomic_DNA"/>
</dbReference>
<dbReference type="Pfam" id="PF13471">
    <property type="entry name" value="Transglut_core3"/>
    <property type="match status" value="1"/>
</dbReference>
<keyword evidence="1" id="KW-1133">Transmembrane helix</keyword>
<dbReference type="Proteomes" id="UP001348641">
    <property type="component" value="Unassembled WGS sequence"/>
</dbReference>
<proteinExistence type="predicted"/>
<sequence>MSSAQMAIVVERCTPLPPGYRAAAVAGCLGALVLLRLPISVSLRLVAFGHRRTARRARTHQAEMVIGAVRAVSRILPVRFACLETALASTLTCLLLRHRVDWCIGARMMPYTAHSWIEVEGAPIAEPGFNAHPYLVLIRT</sequence>
<keyword evidence="1" id="KW-0812">Transmembrane</keyword>
<evidence type="ECO:0000313" key="3">
    <source>
        <dbReference type="EMBL" id="MEE2049002.1"/>
    </source>
</evidence>
<comment type="caution">
    <text evidence="3">The sequence shown here is derived from an EMBL/GenBank/DDBJ whole genome shotgun (WGS) entry which is preliminary data.</text>
</comment>
<gene>
    <name evidence="3" type="ORF">Q8A49_00640</name>
</gene>